<sequence>MPQDGFKSVIYRSFVTCDDPKGVVTCGTIRRSKTNSLKMEDKIREIGRRKAKSLSASLDYYNPEKEKKIMTSKGEIHVHSHSHSQSHSHSHSHSYSPASFQLMEVSRGAQKLNHMIDSWSKGMKFDGQSTDIANDLLKGALDLQDSLVMLGKLQEASRYMAHLKRKQINHDQDHDDDNGDEAWIGRTSSSCHFRDKYPITGFQNPRPSFDGSSSSRNSTEELKKVIKESLVSQNLVSNSRKYERPCFFAPRSLDSASTSDQSPSTTSSSQSSLARPATESPTASSSSVAPQTAKGANLIAKLMGLEGYPVRPLQAASQREFEGKGKVTSERPVFEIDMPKARRPQYAVQKADPERKTLKDILDTMHFKGLLRGNSTKGVQPFSDHPNGSGFEQRLADDGPPIVLIKPLRVPSTEVNEARTHRPLLEEEDPLYRRKMLRKLRTKEELQPKEISFKEVNLKSDKVRRKSEAIGISSDGLKHEGVKEQKVIIEVPEEKEVVVKETASVKSKATRPTNQRQQRIEAVEKRADNTQKIATVNRRLLEKDVVKTRSVPKAEDQAKKLSTKTGKPNSESNDAKNQTSSRQPSTKPSIIKHGEKSAASNSTLPKKNRTKKEKTSKKPTAAKSVTETCGREELENKIEATNGSDCHEVIIEISPESRKVQDQLQLPKEENADIHDSKIEDVYNFSFSLVERCSDGHSSLCEAAPSAPCADCEIHGEIVEQAPKDIDLCTITDENASKSEACLGSLLLTSLSFQNHVEELFDLNMNGSSILHASHIDGFEESGTRLSLDCAKELVEWKSLQDSQTLRPLTPTCAGKSRRCVSLEILVEEVCRGIEALRKYSKLGGESLAVDGLYAMLETDLTCGGFVTGIWDSGWRTGFSSDEAEQVVNDIEKLVLSGLIEEVFT</sequence>
<dbReference type="PANTHER" id="PTHR34282">
    <property type="entry name" value="OS01G0228800 PROTEIN-RELATED"/>
    <property type="match status" value="1"/>
</dbReference>
<feature type="compositionally biased region" description="Polar residues" evidence="1">
    <location>
        <begin position="201"/>
        <end position="216"/>
    </location>
</feature>
<feature type="region of interest" description="Disordered" evidence="1">
    <location>
        <begin position="502"/>
        <end position="526"/>
    </location>
</feature>
<dbReference type="AlphaFoldDB" id="A0AA88DCZ4"/>
<accession>A0AA88DCZ4</accession>
<proteinExistence type="predicted"/>
<evidence type="ECO:0000313" key="2">
    <source>
        <dbReference type="EMBL" id="GMN50547.1"/>
    </source>
</evidence>
<keyword evidence="3" id="KW-1185">Reference proteome</keyword>
<evidence type="ECO:0000313" key="3">
    <source>
        <dbReference type="Proteomes" id="UP001187192"/>
    </source>
</evidence>
<feature type="compositionally biased region" description="Basic and acidic residues" evidence="1">
    <location>
        <begin position="547"/>
        <end position="559"/>
    </location>
</feature>
<name>A0AA88DCZ4_FICCA</name>
<feature type="region of interest" description="Disordered" evidence="1">
    <location>
        <begin position="77"/>
        <end position="96"/>
    </location>
</feature>
<gene>
    <name evidence="2" type="ORF">TIFTF001_019706</name>
</gene>
<evidence type="ECO:0000256" key="1">
    <source>
        <dbReference type="SAM" id="MobiDB-lite"/>
    </source>
</evidence>
<dbReference type="EMBL" id="BTGU01000034">
    <property type="protein sequence ID" value="GMN50547.1"/>
    <property type="molecule type" value="Genomic_DNA"/>
</dbReference>
<evidence type="ECO:0008006" key="4">
    <source>
        <dbReference type="Google" id="ProtNLM"/>
    </source>
</evidence>
<feature type="compositionally biased region" description="Basic residues" evidence="1">
    <location>
        <begin position="606"/>
        <end position="617"/>
    </location>
</feature>
<comment type="caution">
    <text evidence="2">The sequence shown here is derived from an EMBL/GenBank/DDBJ whole genome shotgun (WGS) entry which is preliminary data.</text>
</comment>
<feature type="compositionally biased region" description="Basic residues" evidence="1">
    <location>
        <begin position="79"/>
        <end position="92"/>
    </location>
</feature>
<feature type="region of interest" description="Disordered" evidence="1">
    <location>
        <begin position="253"/>
        <end position="292"/>
    </location>
</feature>
<feature type="region of interest" description="Disordered" evidence="1">
    <location>
        <begin position="547"/>
        <end position="629"/>
    </location>
</feature>
<dbReference type="PANTHER" id="PTHR34282:SF2">
    <property type="entry name" value="DUF3741 DOMAIN-CONTAINING PROTEIN"/>
    <property type="match status" value="1"/>
</dbReference>
<feature type="compositionally biased region" description="Polar residues" evidence="1">
    <location>
        <begin position="563"/>
        <end position="588"/>
    </location>
</feature>
<dbReference type="Proteomes" id="UP001187192">
    <property type="component" value="Unassembled WGS sequence"/>
</dbReference>
<protein>
    <recommendedName>
        <fullName evidence="4">DUF4378 domain-containing protein</fullName>
    </recommendedName>
</protein>
<organism evidence="2 3">
    <name type="scientific">Ficus carica</name>
    <name type="common">Common fig</name>
    <dbReference type="NCBI Taxonomy" id="3494"/>
    <lineage>
        <taxon>Eukaryota</taxon>
        <taxon>Viridiplantae</taxon>
        <taxon>Streptophyta</taxon>
        <taxon>Embryophyta</taxon>
        <taxon>Tracheophyta</taxon>
        <taxon>Spermatophyta</taxon>
        <taxon>Magnoliopsida</taxon>
        <taxon>eudicotyledons</taxon>
        <taxon>Gunneridae</taxon>
        <taxon>Pentapetalae</taxon>
        <taxon>rosids</taxon>
        <taxon>fabids</taxon>
        <taxon>Rosales</taxon>
        <taxon>Moraceae</taxon>
        <taxon>Ficeae</taxon>
        <taxon>Ficus</taxon>
    </lineage>
</organism>
<reference evidence="2" key="1">
    <citation type="submission" date="2023-07" db="EMBL/GenBank/DDBJ databases">
        <title>draft genome sequence of fig (Ficus carica).</title>
        <authorList>
            <person name="Takahashi T."/>
            <person name="Nishimura K."/>
        </authorList>
    </citation>
    <scope>NUCLEOTIDE SEQUENCE</scope>
</reference>
<feature type="region of interest" description="Disordered" evidence="1">
    <location>
        <begin position="195"/>
        <end position="216"/>
    </location>
</feature>